<evidence type="ECO:0000313" key="3">
    <source>
        <dbReference type="EMBL" id="WNS48453.1"/>
    </source>
</evidence>
<dbReference type="EMBL" id="CP090823">
    <property type="protein sequence ID" value="WNS48406.1"/>
    <property type="molecule type" value="Genomic_DNA"/>
</dbReference>
<dbReference type="AlphaFoldDB" id="A0AAF0VZE2"/>
<sequence length="111" mass="12823">MASDWRILGIISLRGSTPRLAILLQVVQWAAFYCCRNKMDLERPKRTNAPMKPKERKMIYVETKYGDCKIEYSDKKWGSIVSQLSNGMPWIAAGEYLLRVDDIVLIKEIAK</sequence>
<accession>A0AAF0VZE2</accession>
<name>A0AAF0VZE2_LACLL</name>
<dbReference type="EMBL" id="CP090823">
    <property type="protein sequence ID" value="ARD96597.2"/>
    <property type="molecule type" value="Genomic_DNA"/>
</dbReference>
<evidence type="ECO:0000313" key="4">
    <source>
        <dbReference type="Proteomes" id="UP001055586"/>
    </source>
</evidence>
<organism evidence="2 4">
    <name type="scientific">Lactococcus lactis subsp. lactis</name>
    <name type="common">Streptococcus lactis</name>
    <dbReference type="NCBI Taxonomy" id="1360"/>
    <lineage>
        <taxon>Bacteria</taxon>
        <taxon>Bacillati</taxon>
        <taxon>Bacillota</taxon>
        <taxon>Bacilli</taxon>
        <taxon>Lactobacillales</taxon>
        <taxon>Streptococcaceae</taxon>
        <taxon>Lactococcus</taxon>
    </lineage>
</organism>
<gene>
    <name evidence="2" type="ORF">LL229_03205</name>
    <name evidence="3" type="ORF">LL229_03520</name>
    <name evidence="1" type="ORF">LL229_1716</name>
</gene>
<proteinExistence type="predicted"/>
<evidence type="ECO:0000313" key="2">
    <source>
        <dbReference type="EMBL" id="WNS48406.1"/>
    </source>
</evidence>
<reference evidence="2" key="1">
    <citation type="submission" date="2023-09" db="EMBL/GenBank/DDBJ databases">
        <title>Complete Genomes and Methylome analysis of Lactococcus lactis subs lactis strains.</title>
        <authorList>
            <person name="Fomenkov A."/>
            <person name="McDonnell B."/>
            <person name="Sun L."/>
            <person name="Van Sinderen D."/>
            <person name="Roberts R.J."/>
        </authorList>
    </citation>
    <scope>NUCLEOTIDE SEQUENCE</scope>
    <source>
        <strain evidence="2">229</strain>
    </source>
</reference>
<dbReference type="Proteomes" id="UP001055586">
    <property type="component" value="Chromosome"/>
</dbReference>
<evidence type="ECO:0000313" key="1">
    <source>
        <dbReference type="EMBL" id="ARD96597.2"/>
    </source>
</evidence>
<protein>
    <submittedName>
        <fullName evidence="2">Uncharacterized protein</fullName>
    </submittedName>
</protein>
<dbReference type="EMBL" id="CP090823">
    <property type="protein sequence ID" value="WNS48453.1"/>
    <property type="molecule type" value="Genomic_DNA"/>
</dbReference>
<dbReference type="RefSeq" id="WP_237025227.1">
    <property type="nucleotide sequence ID" value="NZ_CP015896.1"/>
</dbReference>